<reference evidence="2 3" key="1">
    <citation type="journal article" date="2019" name="Int. J. Syst. Evol. Microbiol.">
        <title>The Global Catalogue of Microorganisms (GCM) 10K type strain sequencing project: providing services to taxonomists for standard genome sequencing and annotation.</title>
        <authorList>
            <consortium name="The Broad Institute Genomics Platform"/>
            <consortium name="The Broad Institute Genome Sequencing Center for Infectious Disease"/>
            <person name="Wu L."/>
            <person name="Ma J."/>
        </authorList>
    </citation>
    <scope>NUCLEOTIDE SEQUENCE [LARGE SCALE GENOMIC DNA]</scope>
    <source>
        <strain evidence="2 3">JCM 30072</strain>
    </source>
</reference>
<evidence type="ECO:0000313" key="2">
    <source>
        <dbReference type="EMBL" id="MFC7059744.1"/>
    </source>
</evidence>
<gene>
    <name evidence="2" type="ORF">ACFQQG_18080</name>
</gene>
<accession>A0ABD5W4S4</accession>
<dbReference type="Pfam" id="PF25956">
    <property type="entry name" value="DUF7993"/>
    <property type="match status" value="1"/>
</dbReference>
<dbReference type="Proteomes" id="UP001596445">
    <property type="component" value="Unassembled WGS sequence"/>
</dbReference>
<name>A0ABD5W4S4_9EURY</name>
<dbReference type="EMBL" id="JBHSZI010000001">
    <property type="protein sequence ID" value="MFC7059744.1"/>
    <property type="molecule type" value="Genomic_DNA"/>
</dbReference>
<sequence length="115" mass="12241">MVDDTITDGKRIGQFLASELTGLERGLLSRVDVVDADPDAEPSPTGTEAYTVTLDGDAVAVAVLLPEAVELRRTADTWVQPETLRDITVEEDRLTVESAAAVKEAVDCLVATLGE</sequence>
<evidence type="ECO:0000313" key="3">
    <source>
        <dbReference type="Proteomes" id="UP001596445"/>
    </source>
</evidence>
<dbReference type="AlphaFoldDB" id="A0ABD5W4S4"/>
<dbReference type="GeneID" id="76631949"/>
<organism evidence="2 3">
    <name type="scientific">Halovenus salina</name>
    <dbReference type="NCBI Taxonomy" id="1510225"/>
    <lineage>
        <taxon>Archaea</taxon>
        <taxon>Methanobacteriati</taxon>
        <taxon>Methanobacteriota</taxon>
        <taxon>Stenosarchaea group</taxon>
        <taxon>Halobacteria</taxon>
        <taxon>Halobacteriales</taxon>
        <taxon>Haloarculaceae</taxon>
        <taxon>Halovenus</taxon>
    </lineage>
</organism>
<keyword evidence="3" id="KW-1185">Reference proteome</keyword>
<comment type="caution">
    <text evidence="2">The sequence shown here is derived from an EMBL/GenBank/DDBJ whole genome shotgun (WGS) entry which is preliminary data.</text>
</comment>
<protein>
    <recommendedName>
        <fullName evidence="1">DUF7993 domain-containing protein</fullName>
    </recommendedName>
</protein>
<dbReference type="RefSeq" id="WP_267162544.1">
    <property type="nucleotide sequence ID" value="NZ_CP112972.1"/>
</dbReference>
<evidence type="ECO:0000259" key="1">
    <source>
        <dbReference type="Pfam" id="PF25956"/>
    </source>
</evidence>
<feature type="domain" description="DUF7993" evidence="1">
    <location>
        <begin position="1"/>
        <end position="111"/>
    </location>
</feature>
<proteinExistence type="predicted"/>
<dbReference type="InterPro" id="IPR058306">
    <property type="entry name" value="DUF7993"/>
</dbReference>